<evidence type="ECO:0000313" key="4">
    <source>
        <dbReference type="Proteomes" id="UP000256899"/>
    </source>
</evidence>
<dbReference type="AlphaFoldDB" id="A0A3E0U2L3"/>
<sequence length="205" mass="23488">MRISSLKRFFQFTKFACRLHCLSAFLLLSACSSQPKVAIVKYQPIFDFSQVQSYGLYQRNDEFNDWQLISDSLRNGIELAIEQAMDSQGFAFKESSEADVIVTYYVVRRSARSFKTYNRGVNYCSYCLTNSKTGTRAERLDIKAGSLVIDVIQPKHRRSIWRTNYPLGLNEKDTSIEVNAKISFAVAAMLKQFSQTQQWIASHAT</sequence>
<dbReference type="Proteomes" id="UP000256899">
    <property type="component" value="Unassembled WGS sequence"/>
</dbReference>
<evidence type="ECO:0000313" key="3">
    <source>
        <dbReference type="EMBL" id="REL30803.1"/>
    </source>
</evidence>
<comment type="caution">
    <text evidence="3">The sequence shown here is derived from an EMBL/GenBank/DDBJ whole genome shotgun (WGS) entry which is preliminary data.</text>
</comment>
<dbReference type="PROSITE" id="PS51257">
    <property type="entry name" value="PROKAR_LIPOPROTEIN"/>
    <property type="match status" value="1"/>
</dbReference>
<keyword evidence="1" id="KW-0732">Signal</keyword>
<feature type="domain" description="DUF4136" evidence="2">
    <location>
        <begin position="41"/>
        <end position="193"/>
    </location>
</feature>
<accession>A0A3E0U2L3</accession>
<dbReference type="InterPro" id="IPR025411">
    <property type="entry name" value="DUF4136"/>
</dbReference>
<protein>
    <submittedName>
        <fullName evidence="3">DUF4136 domain-containing protein</fullName>
    </submittedName>
</protein>
<dbReference type="Pfam" id="PF13590">
    <property type="entry name" value="DUF4136"/>
    <property type="match status" value="1"/>
</dbReference>
<keyword evidence="4" id="KW-1185">Reference proteome</keyword>
<gene>
    <name evidence="3" type="ORF">DXX94_08770</name>
</gene>
<feature type="signal peptide" evidence="1">
    <location>
        <begin position="1"/>
        <end position="38"/>
    </location>
</feature>
<evidence type="ECO:0000256" key="1">
    <source>
        <dbReference type="SAM" id="SignalP"/>
    </source>
</evidence>
<dbReference type="Gene3D" id="3.30.160.670">
    <property type="match status" value="1"/>
</dbReference>
<organism evidence="3 4">
    <name type="scientific">Thalassotalea euphylliae</name>
    <dbReference type="NCBI Taxonomy" id="1655234"/>
    <lineage>
        <taxon>Bacteria</taxon>
        <taxon>Pseudomonadati</taxon>
        <taxon>Pseudomonadota</taxon>
        <taxon>Gammaproteobacteria</taxon>
        <taxon>Alteromonadales</taxon>
        <taxon>Colwelliaceae</taxon>
        <taxon>Thalassotalea</taxon>
    </lineage>
</organism>
<evidence type="ECO:0000259" key="2">
    <source>
        <dbReference type="Pfam" id="PF13590"/>
    </source>
</evidence>
<name>A0A3E0U2L3_9GAMM</name>
<proteinExistence type="predicted"/>
<reference evidence="4" key="1">
    <citation type="submission" date="2018-08" db="EMBL/GenBank/DDBJ databases">
        <title>Thalassotalea euphylliae genome.</title>
        <authorList>
            <person name="Summers S."/>
            <person name="Rice S.A."/>
            <person name="Freckelton M.L."/>
            <person name="Nedved B.T."/>
            <person name="Hadfield M.G."/>
        </authorList>
    </citation>
    <scope>NUCLEOTIDE SEQUENCE [LARGE SCALE GENOMIC DNA]</scope>
    <source>
        <strain evidence="4">H3</strain>
    </source>
</reference>
<dbReference type="EMBL" id="QUOT01000001">
    <property type="protein sequence ID" value="REL30803.1"/>
    <property type="molecule type" value="Genomic_DNA"/>
</dbReference>
<feature type="chain" id="PRO_5017742623" evidence="1">
    <location>
        <begin position="39"/>
        <end position="205"/>
    </location>
</feature>